<evidence type="ECO:0000259" key="6">
    <source>
        <dbReference type="Pfam" id="PF07833"/>
    </source>
</evidence>
<dbReference type="InterPro" id="IPR012854">
    <property type="entry name" value="Cu_amine_oxidase-like_N"/>
</dbReference>
<dbReference type="EMBL" id="BMGR01000005">
    <property type="protein sequence ID" value="GGG00618.1"/>
    <property type="molecule type" value="Genomic_DNA"/>
</dbReference>
<feature type="domain" description="Copper amine oxidase-like N-terminal" evidence="6">
    <location>
        <begin position="302"/>
        <end position="408"/>
    </location>
</feature>
<feature type="compositionally biased region" description="Low complexity" evidence="4">
    <location>
        <begin position="31"/>
        <end position="40"/>
    </location>
</feature>
<feature type="repeat" description="TPR" evidence="3">
    <location>
        <begin position="246"/>
        <end position="279"/>
    </location>
</feature>
<dbReference type="InterPro" id="IPR011990">
    <property type="entry name" value="TPR-like_helical_dom_sf"/>
</dbReference>
<dbReference type="Proteomes" id="UP000644756">
    <property type="component" value="Unassembled WGS sequence"/>
</dbReference>
<dbReference type="SUPFAM" id="SSF48452">
    <property type="entry name" value="TPR-like"/>
    <property type="match status" value="1"/>
</dbReference>
<reference evidence="7" key="1">
    <citation type="journal article" date="2014" name="Int. J. Syst. Evol. Microbiol.">
        <title>Complete genome sequence of Corynebacterium casei LMG S-19264T (=DSM 44701T), isolated from a smear-ripened cheese.</title>
        <authorList>
            <consortium name="US DOE Joint Genome Institute (JGI-PGF)"/>
            <person name="Walter F."/>
            <person name="Albersmeier A."/>
            <person name="Kalinowski J."/>
            <person name="Ruckert C."/>
        </authorList>
    </citation>
    <scope>NUCLEOTIDE SEQUENCE</scope>
    <source>
        <strain evidence="7">CGMCC 1.12987</strain>
    </source>
</reference>
<name>A0A917FQW9_9BACL</name>
<keyword evidence="5" id="KW-0732">Signal</keyword>
<dbReference type="InterPro" id="IPR019734">
    <property type="entry name" value="TPR_rpt"/>
</dbReference>
<dbReference type="Gene3D" id="1.25.40.10">
    <property type="entry name" value="Tetratricopeptide repeat domain"/>
    <property type="match status" value="1"/>
</dbReference>
<evidence type="ECO:0000256" key="1">
    <source>
        <dbReference type="ARBA" id="ARBA00022737"/>
    </source>
</evidence>
<keyword evidence="8" id="KW-1185">Reference proteome</keyword>
<dbReference type="Pfam" id="PF14559">
    <property type="entry name" value="TPR_19"/>
    <property type="match status" value="1"/>
</dbReference>
<feature type="chain" id="PRO_5037080342" description="Copper amine oxidase-like N-terminal domain-containing protein" evidence="5">
    <location>
        <begin position="25"/>
        <end position="410"/>
    </location>
</feature>
<dbReference type="PANTHER" id="PTHR45586">
    <property type="entry name" value="TPR REPEAT-CONTAINING PROTEIN PA4667"/>
    <property type="match status" value="1"/>
</dbReference>
<feature type="region of interest" description="Disordered" evidence="4">
    <location>
        <begin position="24"/>
        <end position="93"/>
    </location>
</feature>
<reference evidence="7" key="2">
    <citation type="submission" date="2020-09" db="EMBL/GenBank/DDBJ databases">
        <authorList>
            <person name="Sun Q."/>
            <person name="Zhou Y."/>
        </authorList>
    </citation>
    <scope>NUCLEOTIDE SEQUENCE</scope>
    <source>
        <strain evidence="7">CGMCC 1.12987</strain>
    </source>
</reference>
<comment type="caution">
    <text evidence="7">The sequence shown here is derived from an EMBL/GenBank/DDBJ whole genome shotgun (WGS) entry which is preliminary data.</text>
</comment>
<feature type="signal peptide" evidence="5">
    <location>
        <begin position="1"/>
        <end position="24"/>
    </location>
</feature>
<sequence length="410" mass="44599">MKQKLTVLSLAALLAVTPLSTGYAASTGAQTDSSTTVTTETKSEEDTVGSSVYSGSNSGAPDYYFDSGNQERSEDYDDSYDESDNDDSYDYESRLGDGEDFIPSFAGFDFDSDFDFEDVADMFSSLADFRSNLDKADYGKYLEKQQAENNLFTLKQGVDFDTAIDELEQSLETDPNNQALYVELALTYLASGDLSKAEEVSELLAELAPESYLSFMLQAELAGSQGSAENKQLYLEKAVESNPTSSVARFKLGEELVSAGKYNEATVELMTAAALNPQHPEVFEALNKAFAENGNTELKAFVNGVVPKFDVKPFVENGRTLVPFRAISEALGADVKWDGANQQVSIQHGDTTIQLTIDSTTAIVNGQEVTIEVPAKVVDGRTVIPLRFLGESLGTIVDWKSESKMIVISE</sequence>
<dbReference type="RefSeq" id="WP_188530662.1">
    <property type="nucleotide sequence ID" value="NZ_BMGR01000005.1"/>
</dbReference>
<gene>
    <name evidence="7" type="ORF">GCM10010916_17210</name>
</gene>
<proteinExistence type="predicted"/>
<dbReference type="PANTHER" id="PTHR45586:SF1">
    <property type="entry name" value="LIPOPOLYSACCHARIDE ASSEMBLY PROTEIN B"/>
    <property type="match status" value="1"/>
</dbReference>
<dbReference type="Pfam" id="PF07833">
    <property type="entry name" value="Cu_amine_oxidN1"/>
    <property type="match status" value="1"/>
</dbReference>
<evidence type="ECO:0000256" key="4">
    <source>
        <dbReference type="SAM" id="MobiDB-lite"/>
    </source>
</evidence>
<evidence type="ECO:0000313" key="8">
    <source>
        <dbReference type="Proteomes" id="UP000644756"/>
    </source>
</evidence>
<keyword evidence="2 3" id="KW-0802">TPR repeat</keyword>
<accession>A0A917FQW9</accession>
<dbReference type="AlphaFoldDB" id="A0A917FQW9"/>
<dbReference type="PROSITE" id="PS50005">
    <property type="entry name" value="TPR"/>
    <property type="match status" value="1"/>
</dbReference>
<evidence type="ECO:0000256" key="3">
    <source>
        <dbReference type="PROSITE-ProRule" id="PRU00339"/>
    </source>
</evidence>
<dbReference type="InterPro" id="IPR051012">
    <property type="entry name" value="CellSynth/LPSAsmb/PSIAsmb"/>
</dbReference>
<evidence type="ECO:0000256" key="2">
    <source>
        <dbReference type="ARBA" id="ARBA00022803"/>
    </source>
</evidence>
<organism evidence="7 8">
    <name type="scientific">Paenibacillus abyssi</name>
    <dbReference type="NCBI Taxonomy" id="1340531"/>
    <lineage>
        <taxon>Bacteria</taxon>
        <taxon>Bacillati</taxon>
        <taxon>Bacillota</taxon>
        <taxon>Bacilli</taxon>
        <taxon>Bacillales</taxon>
        <taxon>Paenibacillaceae</taxon>
        <taxon>Paenibacillus</taxon>
    </lineage>
</organism>
<dbReference type="InterPro" id="IPR036582">
    <property type="entry name" value="Mao_N_sf"/>
</dbReference>
<dbReference type="Gene3D" id="3.30.457.10">
    <property type="entry name" value="Copper amine oxidase-like, N-terminal domain"/>
    <property type="match status" value="1"/>
</dbReference>
<dbReference type="SUPFAM" id="SSF55383">
    <property type="entry name" value="Copper amine oxidase, domain N"/>
    <property type="match status" value="1"/>
</dbReference>
<protein>
    <recommendedName>
        <fullName evidence="6">Copper amine oxidase-like N-terminal domain-containing protein</fullName>
    </recommendedName>
</protein>
<evidence type="ECO:0000313" key="7">
    <source>
        <dbReference type="EMBL" id="GGG00618.1"/>
    </source>
</evidence>
<feature type="compositionally biased region" description="Low complexity" evidence="4">
    <location>
        <begin position="48"/>
        <end position="59"/>
    </location>
</feature>
<evidence type="ECO:0000256" key="5">
    <source>
        <dbReference type="SAM" id="SignalP"/>
    </source>
</evidence>
<feature type="compositionally biased region" description="Acidic residues" evidence="4">
    <location>
        <begin position="74"/>
        <end position="90"/>
    </location>
</feature>
<keyword evidence="1" id="KW-0677">Repeat</keyword>